<dbReference type="EMBL" id="CP058909">
    <property type="protein sequence ID" value="QLH82142.1"/>
    <property type="molecule type" value="Genomic_DNA"/>
</dbReference>
<evidence type="ECO:0000259" key="1">
    <source>
        <dbReference type="Pfam" id="PF26468"/>
    </source>
</evidence>
<reference evidence="2 3" key="1">
    <citation type="submission" date="2020-07" db="EMBL/GenBank/DDBJ databases">
        <title>Halosimplex litoreum sp. nov. and Halosimplex rubrum sp. nov., isolated from different salt environments.</title>
        <authorList>
            <person name="Cui H."/>
        </authorList>
    </citation>
    <scope>NUCLEOTIDE SEQUENCE [LARGE SCALE GENOMIC DNA]</scope>
    <source>
        <strain evidence="2 3">R2</strain>
    </source>
</reference>
<evidence type="ECO:0000313" key="3">
    <source>
        <dbReference type="Proteomes" id="UP000509346"/>
    </source>
</evidence>
<gene>
    <name evidence="2" type="ORF">HZS54_11235</name>
</gene>
<dbReference type="InterPro" id="IPR058782">
    <property type="entry name" value="GIY_YIG_3"/>
</dbReference>
<dbReference type="OrthoDB" id="237163at2157"/>
<dbReference type="GeneID" id="56083170"/>
<dbReference type="AlphaFoldDB" id="A0A7D5PBB2"/>
<dbReference type="KEGG" id="hpel:HZS54_11235"/>
<sequence>MVVLLSTISNPSRPTKLQEFHQKLGVLRDEAGGPFYLSDADGSDDWPERGIYVFFSHDTEPLVDPVEEWTITRIGTVGDSSGSTSTMWDRLRAHRGTVNSDYGEMGGNHRGSIFRKHVGRAFIEREGLHDEYPHWGVPHRNLPDGISTSEIRTQEHELEQRVSEYIRTLPYLVIDIPGEPGPDCERAMLEKNLIALVSHARRTSPDLKKDDWLGYHSPRAEIAKTGLWNIQHVSSFYSDDIIQRVEPHIKDTDPVMPEEHSN</sequence>
<feature type="domain" description="GIY-YIG" evidence="1">
    <location>
        <begin position="13"/>
        <end position="253"/>
    </location>
</feature>
<accession>A0A7D5PBB2</accession>
<organism evidence="2 3">
    <name type="scientific">Halosimplex pelagicum</name>
    <dbReference type="NCBI Taxonomy" id="869886"/>
    <lineage>
        <taxon>Archaea</taxon>
        <taxon>Methanobacteriati</taxon>
        <taxon>Methanobacteriota</taxon>
        <taxon>Stenosarchaea group</taxon>
        <taxon>Halobacteria</taxon>
        <taxon>Halobacteriales</taxon>
        <taxon>Haloarculaceae</taxon>
        <taxon>Halosimplex</taxon>
    </lineage>
</organism>
<dbReference type="Proteomes" id="UP000509346">
    <property type="component" value="Chromosome"/>
</dbReference>
<dbReference type="RefSeq" id="WP_179922610.1">
    <property type="nucleotide sequence ID" value="NZ_CP058909.1"/>
</dbReference>
<protein>
    <recommendedName>
        <fullName evidence="1">GIY-YIG domain-containing protein</fullName>
    </recommendedName>
</protein>
<evidence type="ECO:0000313" key="2">
    <source>
        <dbReference type="EMBL" id="QLH82142.1"/>
    </source>
</evidence>
<proteinExistence type="predicted"/>
<name>A0A7D5PBB2_9EURY</name>
<keyword evidence="3" id="KW-1185">Reference proteome</keyword>
<dbReference type="Pfam" id="PF26468">
    <property type="entry name" value="GIY_YIG_3"/>
    <property type="match status" value="1"/>
</dbReference>